<comment type="caution">
    <text evidence="1">The sequence shown here is derived from an EMBL/GenBank/DDBJ whole genome shotgun (WGS) entry which is preliminary data.</text>
</comment>
<keyword evidence="2" id="KW-1185">Reference proteome</keyword>
<evidence type="ECO:0000313" key="2">
    <source>
        <dbReference type="Proteomes" id="UP000195043"/>
    </source>
</evidence>
<name>A0A242A475_9ENTE</name>
<dbReference type="AlphaFoldDB" id="A0A242A475"/>
<dbReference type="EMBL" id="NGKU01000001">
    <property type="protein sequence ID" value="OTN75836.1"/>
    <property type="molecule type" value="Genomic_DNA"/>
</dbReference>
<organism evidence="1 2">
    <name type="scientific">Candidatus Enterococcus testudinis</name>
    <dbReference type="NCBI Taxonomy" id="1834191"/>
    <lineage>
        <taxon>Bacteria</taxon>
        <taxon>Bacillati</taxon>
        <taxon>Bacillota</taxon>
        <taxon>Bacilli</taxon>
        <taxon>Lactobacillales</taxon>
        <taxon>Enterococcaceae</taxon>
        <taxon>Enterococcus</taxon>
    </lineage>
</organism>
<dbReference type="Proteomes" id="UP000195043">
    <property type="component" value="Unassembled WGS sequence"/>
</dbReference>
<accession>A0A242A475</accession>
<dbReference type="STRING" id="1834191.A5886_000912"/>
<proteinExistence type="predicted"/>
<sequence>MDINTFNARAQAIRERYHALEIKQNGQPWSVEQDALAFLTDAALVGRLVMDKEESWPTSQTETSLAYKMGETIWWLASIAEAESIDLATAMEDFLRSREEHLGL</sequence>
<reference evidence="1 2" key="1">
    <citation type="submission" date="2017-05" db="EMBL/GenBank/DDBJ databases">
        <title>The Genome Sequence of Enterococcus sp. 8G7_MSG3316.</title>
        <authorList>
            <consortium name="The Broad Institute Genomics Platform"/>
            <consortium name="The Broad Institute Genomic Center for Infectious Diseases"/>
            <person name="Earl A."/>
            <person name="Manson A."/>
            <person name="Schwartman J."/>
            <person name="Gilmore M."/>
            <person name="Abouelleil A."/>
            <person name="Cao P."/>
            <person name="Chapman S."/>
            <person name="Cusick C."/>
            <person name="Shea T."/>
            <person name="Young S."/>
            <person name="Neafsey D."/>
            <person name="Nusbaum C."/>
            <person name="Birren B."/>
        </authorList>
    </citation>
    <scope>NUCLEOTIDE SEQUENCE [LARGE SCALE GENOMIC DNA]</scope>
    <source>
        <strain evidence="1 2">8G7_MSG3316</strain>
    </source>
</reference>
<dbReference type="RefSeq" id="WP_086273855.1">
    <property type="nucleotide sequence ID" value="NZ_NGKU01000001.1"/>
</dbReference>
<evidence type="ECO:0000313" key="1">
    <source>
        <dbReference type="EMBL" id="OTN75836.1"/>
    </source>
</evidence>
<dbReference type="OrthoDB" id="196226at2"/>
<protein>
    <recommendedName>
        <fullName evidence="3">MazG-like protein</fullName>
    </recommendedName>
</protein>
<gene>
    <name evidence="1" type="ORF">A5886_000912</name>
</gene>
<evidence type="ECO:0008006" key="3">
    <source>
        <dbReference type="Google" id="ProtNLM"/>
    </source>
</evidence>